<dbReference type="SUPFAM" id="SSF46785">
    <property type="entry name" value="Winged helix' DNA-binding domain"/>
    <property type="match status" value="1"/>
</dbReference>
<dbReference type="InterPro" id="IPR036388">
    <property type="entry name" value="WH-like_DNA-bd_sf"/>
</dbReference>
<dbReference type="Gene3D" id="1.10.10.10">
    <property type="entry name" value="Winged helix-like DNA-binding domain superfamily/Winged helix DNA-binding domain"/>
    <property type="match status" value="1"/>
</dbReference>
<dbReference type="AlphaFoldDB" id="A0A1X0U437"/>
<dbReference type="EMBL" id="LVWL01000013">
    <property type="protein sequence ID" value="ORI09087.1"/>
    <property type="molecule type" value="Genomic_DNA"/>
</dbReference>
<accession>A0A1X0U437</accession>
<dbReference type="Pfam" id="PF01051">
    <property type="entry name" value="Rep3_N"/>
    <property type="match status" value="1"/>
</dbReference>
<reference evidence="3" key="1">
    <citation type="journal article" date="2017" name="Gene Rep">
        <title>The ribosomal RNA operon (rrn) of Campylobacter concisus supports molecular typing to genomospecies level.</title>
        <authorList>
            <person name="Huq M."/>
            <person name="Van T.T.H."/>
            <person name="Gurtler V."/>
            <person name="Elshagmani E."/>
            <person name="Allemailem K.S."/>
            <person name="Smooker P.M."/>
            <person name="Istivan T.S."/>
        </authorList>
    </citation>
    <scope>NUCLEOTIDE SEQUENCE [LARGE SCALE GENOMIC DNA]</scope>
    <source>
        <strain evidence="3">RCH 26</strain>
        <plasmid evidence="3">unnamed 1</plasmid>
    </source>
</reference>
<organism evidence="3">
    <name type="scientific">Campylobacter concisus</name>
    <dbReference type="NCBI Taxonomy" id="199"/>
    <lineage>
        <taxon>Bacteria</taxon>
        <taxon>Pseudomonadati</taxon>
        <taxon>Campylobacterota</taxon>
        <taxon>Epsilonproteobacteria</taxon>
        <taxon>Campylobacterales</taxon>
        <taxon>Campylobacteraceae</taxon>
        <taxon>Campylobacter</taxon>
    </lineage>
</organism>
<proteinExistence type="inferred from homology"/>
<dbReference type="InterPro" id="IPR000525">
    <property type="entry name" value="Initiator_Rep_WH1"/>
</dbReference>
<dbReference type="Pfam" id="PF21205">
    <property type="entry name" value="Rep3_C"/>
    <property type="match status" value="1"/>
</dbReference>
<name>A0A1X0U437_9BACT</name>
<gene>
    <name evidence="3" type="ORF">A3835_09760</name>
</gene>
<dbReference type="Proteomes" id="UP000192671">
    <property type="component" value="Plasmid unnamed 1"/>
</dbReference>
<dbReference type="GO" id="GO:0003887">
    <property type="term" value="F:DNA-directed DNA polymerase activity"/>
    <property type="evidence" value="ECO:0007669"/>
    <property type="project" value="InterPro"/>
</dbReference>
<comment type="similarity">
    <text evidence="1">Belongs to the initiator RepB protein family.</text>
</comment>
<sequence>MNEVVKYSNELHELKFNSLSEAQQNVFFTLLQQFRTTKGDTLELDFNKVFELANIAQGTNYRRDILDKLGKLQEFKFRYEINELGDLRQDVIFPSIETDSKNKVLRIRVSQGFKDRYISSPLKGWTRYELAEFVNLNGTYIKTIYRYLKQYRQTGRWCIRYDDFKELLGIPESYKSCDIDKQILKPTIKELSAERNLFDMRRTPFQKLSVRKFKKGREIETLEFTFMPQPVSELEKDEKENERNLATIARDIQREERLRSLKRNKIDELKPYLFQSVRVKNPNTQEYDTLKIIELNYNQDKIKAKLKNSDDDYITEMTFESIKHLQNFLGF</sequence>
<geneLocation type="plasmid" evidence="3">
    <name>unnamed 1</name>
</geneLocation>
<evidence type="ECO:0000259" key="2">
    <source>
        <dbReference type="Pfam" id="PF01051"/>
    </source>
</evidence>
<comment type="caution">
    <text evidence="3">The sequence shown here is derived from an EMBL/GenBank/DDBJ whole genome shotgun (WGS) entry which is preliminary data.</text>
</comment>
<evidence type="ECO:0000256" key="1">
    <source>
        <dbReference type="ARBA" id="ARBA00038283"/>
    </source>
</evidence>
<dbReference type="InterPro" id="IPR036390">
    <property type="entry name" value="WH_DNA-bd_sf"/>
</dbReference>
<dbReference type="GO" id="GO:0006270">
    <property type="term" value="P:DNA replication initiation"/>
    <property type="evidence" value="ECO:0007669"/>
    <property type="project" value="InterPro"/>
</dbReference>
<keyword evidence="3" id="KW-0614">Plasmid</keyword>
<protein>
    <recommendedName>
        <fullName evidence="2">Initiator Rep protein WH1 domain-containing protein</fullName>
    </recommendedName>
</protein>
<feature type="domain" description="Initiator Rep protein WH1" evidence="2">
    <location>
        <begin position="5"/>
        <end position="149"/>
    </location>
</feature>
<evidence type="ECO:0000313" key="3">
    <source>
        <dbReference type="EMBL" id="ORI09087.1"/>
    </source>
</evidence>